<evidence type="ECO:0000256" key="2">
    <source>
        <dbReference type="ARBA" id="ARBA00022801"/>
    </source>
</evidence>
<proteinExistence type="predicted"/>
<dbReference type="SUPFAM" id="SSF54060">
    <property type="entry name" value="His-Me finger endonucleases"/>
    <property type="match status" value="1"/>
</dbReference>
<keyword evidence="2" id="KW-0378">Hydrolase</keyword>
<keyword evidence="1" id="KW-0540">Nuclease</keyword>
<dbReference type="PANTHER" id="PTHR33607">
    <property type="entry name" value="ENDONUCLEASE-1"/>
    <property type="match status" value="1"/>
</dbReference>
<dbReference type="AlphaFoldDB" id="A0A146K5M2"/>
<organism evidence="3">
    <name type="scientific">Trepomonas sp. PC1</name>
    <dbReference type="NCBI Taxonomy" id="1076344"/>
    <lineage>
        <taxon>Eukaryota</taxon>
        <taxon>Metamonada</taxon>
        <taxon>Diplomonadida</taxon>
        <taxon>Hexamitidae</taxon>
        <taxon>Hexamitinae</taxon>
        <taxon>Trepomonas</taxon>
    </lineage>
</organism>
<dbReference type="EMBL" id="GDID01005745">
    <property type="protein sequence ID" value="JAP90861.1"/>
    <property type="molecule type" value="Transcribed_RNA"/>
</dbReference>
<reference evidence="3" key="1">
    <citation type="submission" date="2015-07" db="EMBL/GenBank/DDBJ databases">
        <title>Adaptation to a free-living lifestyle via gene acquisitions in the diplomonad Trepomonas sp. PC1.</title>
        <authorList>
            <person name="Xu F."/>
            <person name="Jerlstrom-Hultqvist J."/>
            <person name="Kolisko M."/>
            <person name="Simpson A.G.B."/>
            <person name="Roger A.J."/>
            <person name="Svard S.G."/>
            <person name="Andersson J.O."/>
        </authorList>
    </citation>
    <scope>NUCLEOTIDE SEQUENCE</scope>
    <source>
        <strain evidence="3">PC1</strain>
    </source>
</reference>
<accession>A0A146K5M2</accession>
<sequence length="250" mass="28863">MIVIYTMMAYYPGKTGADLRKLLKTDCEKNQKTLGYTRAREEMYGYIYNDPKLSAVYCVYSGSKMPCEYDSMDTQCNKQLNCEHTVPQSFFGKKSPMVCDLHHMRATWSTANGARSDYYFSALTEDQIASYYGSEFQTVQKRPKDYQNWSALQKGTAFEPRDAQKGDTARAVAYFYTRYPTEAGSITKTFASVDDMITWDEQFAPSALQMEQYKRAVEVQGNINPFMLERHLVARAYCDMSKNYNCNDYK</sequence>
<name>A0A146K5M2_9EUKA</name>
<dbReference type="GO" id="GO:0016787">
    <property type="term" value="F:hydrolase activity"/>
    <property type="evidence" value="ECO:0007669"/>
    <property type="project" value="UniProtKB-KW"/>
</dbReference>
<dbReference type="Pfam" id="PF04231">
    <property type="entry name" value="Endonuclease_1"/>
    <property type="match status" value="1"/>
</dbReference>
<dbReference type="InterPro" id="IPR007346">
    <property type="entry name" value="Endonuclease-I"/>
</dbReference>
<protein>
    <submittedName>
        <fullName evidence="3">Extracellular nuclease</fullName>
    </submittedName>
</protein>
<gene>
    <name evidence="3" type="ORF">TPC1_17709</name>
</gene>
<dbReference type="GO" id="GO:0004518">
    <property type="term" value="F:nuclease activity"/>
    <property type="evidence" value="ECO:0007669"/>
    <property type="project" value="UniProtKB-KW"/>
</dbReference>
<evidence type="ECO:0000256" key="1">
    <source>
        <dbReference type="ARBA" id="ARBA00022722"/>
    </source>
</evidence>
<dbReference type="PANTHER" id="PTHR33607:SF2">
    <property type="entry name" value="ENDONUCLEASE-1"/>
    <property type="match status" value="1"/>
</dbReference>
<dbReference type="InterPro" id="IPR044925">
    <property type="entry name" value="His-Me_finger_sf"/>
</dbReference>
<evidence type="ECO:0000313" key="3">
    <source>
        <dbReference type="EMBL" id="JAP90861.1"/>
    </source>
</evidence>